<accession>A0AAN7FDP3</accession>
<dbReference type="PANTHER" id="PTHR33137">
    <property type="entry name" value="MEDIATOR OF RNA POLYMERASE II TRANSCRIPTION SUBUNIT 15A-RELATED"/>
    <property type="match status" value="1"/>
</dbReference>
<protein>
    <submittedName>
        <fullName evidence="1">Uncharacterized protein</fullName>
    </submittedName>
</protein>
<proteinExistence type="predicted"/>
<sequence length="233" mass="26738">MKHQERHASDHRRTLATKILASLTVTELRPPKLRAHRKKPLSHTSATVETGFGIFSFHFLDLASLVSTAQTGHANGADWQEETYQKIKTMKDLYLPEVSEMYQKVAAKLQQHDSLQIMLERFRTFLQVSKNNIPPDYKEKLGSYEKFIVNYINTNRSKMPAPQQGQLRAPHMQSVLSLENQINLQLQSMNLQDNSMSQQGQLRAPHMQSVLSLENQINLQLHSMNLQDNSMSD</sequence>
<organism evidence="1 2">
    <name type="scientific">Quercus rubra</name>
    <name type="common">Northern red oak</name>
    <name type="synonym">Quercus borealis</name>
    <dbReference type="NCBI Taxonomy" id="3512"/>
    <lineage>
        <taxon>Eukaryota</taxon>
        <taxon>Viridiplantae</taxon>
        <taxon>Streptophyta</taxon>
        <taxon>Embryophyta</taxon>
        <taxon>Tracheophyta</taxon>
        <taxon>Spermatophyta</taxon>
        <taxon>Magnoliopsida</taxon>
        <taxon>eudicotyledons</taxon>
        <taxon>Gunneridae</taxon>
        <taxon>Pentapetalae</taxon>
        <taxon>rosids</taxon>
        <taxon>fabids</taxon>
        <taxon>Fagales</taxon>
        <taxon>Fagaceae</taxon>
        <taxon>Quercus</taxon>
    </lineage>
</organism>
<comment type="caution">
    <text evidence="1">The sequence shown here is derived from an EMBL/GenBank/DDBJ whole genome shotgun (WGS) entry which is preliminary data.</text>
</comment>
<dbReference type="AlphaFoldDB" id="A0AAN7FDP3"/>
<dbReference type="InterPro" id="IPR044661">
    <property type="entry name" value="MED15a/b/c-like"/>
</dbReference>
<dbReference type="EMBL" id="JAXUIC010000005">
    <property type="protein sequence ID" value="KAK4590194.1"/>
    <property type="molecule type" value="Genomic_DNA"/>
</dbReference>
<evidence type="ECO:0000313" key="1">
    <source>
        <dbReference type="EMBL" id="KAK4590194.1"/>
    </source>
</evidence>
<gene>
    <name evidence="1" type="ORF">RGQ29_020656</name>
</gene>
<dbReference type="GO" id="GO:0003713">
    <property type="term" value="F:transcription coactivator activity"/>
    <property type="evidence" value="ECO:0007669"/>
    <property type="project" value="InterPro"/>
</dbReference>
<dbReference type="PANTHER" id="PTHR33137:SF4">
    <property type="entry name" value="MEDIATOR OF RNA POLYMERASE II TRANSCRIPTION SUBUNIT 15A-RELATED"/>
    <property type="match status" value="1"/>
</dbReference>
<keyword evidence="2" id="KW-1185">Reference proteome</keyword>
<dbReference type="Proteomes" id="UP001324115">
    <property type="component" value="Unassembled WGS sequence"/>
</dbReference>
<dbReference type="GO" id="GO:0031490">
    <property type="term" value="F:chromatin DNA binding"/>
    <property type="evidence" value="ECO:0007669"/>
    <property type="project" value="InterPro"/>
</dbReference>
<reference evidence="1 2" key="1">
    <citation type="journal article" date="2023" name="G3 (Bethesda)">
        <title>A haplotype-resolved chromosome-scale genome for Quercus rubra L. provides insights into the genetics of adaptive traits for red oak species.</title>
        <authorList>
            <person name="Kapoor B."/>
            <person name="Jenkins J."/>
            <person name="Schmutz J."/>
            <person name="Zhebentyayeva T."/>
            <person name="Kuelheim C."/>
            <person name="Coggeshall M."/>
            <person name="Heim C."/>
            <person name="Lasky J.R."/>
            <person name="Leites L."/>
            <person name="Islam-Faridi N."/>
            <person name="Romero-Severson J."/>
            <person name="DeLeo V.L."/>
            <person name="Lucas S.M."/>
            <person name="Lazic D."/>
            <person name="Gailing O."/>
            <person name="Carlson J."/>
            <person name="Staton M."/>
        </authorList>
    </citation>
    <scope>NUCLEOTIDE SEQUENCE [LARGE SCALE GENOMIC DNA]</scope>
    <source>
        <strain evidence="1">Pseudo-F2</strain>
    </source>
</reference>
<evidence type="ECO:0000313" key="2">
    <source>
        <dbReference type="Proteomes" id="UP001324115"/>
    </source>
</evidence>
<name>A0AAN7FDP3_QUERU</name>